<dbReference type="GO" id="GO:0042597">
    <property type="term" value="C:periplasmic space"/>
    <property type="evidence" value="ECO:0007669"/>
    <property type="project" value="UniProtKB-SubCell"/>
</dbReference>
<evidence type="ECO:0000256" key="10">
    <source>
        <dbReference type="ARBA" id="ARBA00022801"/>
    </source>
</evidence>
<evidence type="ECO:0000313" key="15">
    <source>
        <dbReference type="Proteomes" id="UP000199440"/>
    </source>
</evidence>
<proteinExistence type="inferred from homology"/>
<sequence length="185" mass="20443">MIIVNGDEAVVFDTPTTATASTELIDWIVHSLNCKIIAILPTHFHSDCLGGIATFHERNISSYAHKRTIEYANENIKNTPKNEFETQLELMVGGKKIIAEFFGEGHTKDNIIGYFPEEKVIFGGCLIKSLNAQKGYLGDANVKDWSSTVRKLKAKYGGARIVIPGHGKVGGIDLLDYTINLFEDN</sequence>
<keyword evidence="9" id="KW-0574">Periplasm</keyword>
<comment type="subcellular location">
    <subcellularLocation>
        <location evidence="3">Periplasm</location>
    </subcellularLocation>
</comment>
<evidence type="ECO:0000256" key="1">
    <source>
        <dbReference type="ARBA" id="ARBA00001526"/>
    </source>
</evidence>
<dbReference type="GO" id="GO:0046677">
    <property type="term" value="P:response to antibiotic"/>
    <property type="evidence" value="ECO:0007669"/>
    <property type="project" value="UniProtKB-KW"/>
</dbReference>
<dbReference type="EC" id="3.5.2.6" evidence="6"/>
<keyword evidence="11" id="KW-0862">Zinc</keyword>
<evidence type="ECO:0000313" key="14">
    <source>
        <dbReference type="EMBL" id="SDL87548.1"/>
    </source>
</evidence>
<organism evidence="14 15">
    <name type="scientific">Kriegella aquimaris</name>
    <dbReference type="NCBI Taxonomy" id="192904"/>
    <lineage>
        <taxon>Bacteria</taxon>
        <taxon>Pseudomonadati</taxon>
        <taxon>Bacteroidota</taxon>
        <taxon>Flavobacteriia</taxon>
        <taxon>Flavobacteriales</taxon>
        <taxon>Flavobacteriaceae</taxon>
        <taxon>Kriegella</taxon>
    </lineage>
</organism>
<keyword evidence="10" id="KW-0378">Hydrolase</keyword>
<evidence type="ECO:0000256" key="4">
    <source>
        <dbReference type="ARBA" id="ARBA00005250"/>
    </source>
</evidence>
<dbReference type="Pfam" id="PF00753">
    <property type="entry name" value="Lactamase_B"/>
    <property type="match status" value="1"/>
</dbReference>
<keyword evidence="15" id="KW-1185">Reference proteome</keyword>
<dbReference type="STRING" id="192904.SAMN04488514_103239"/>
<gene>
    <name evidence="14" type="ORF">SAMN04488514_103239</name>
</gene>
<dbReference type="GO" id="GO:0017001">
    <property type="term" value="P:antibiotic catabolic process"/>
    <property type="evidence" value="ECO:0007669"/>
    <property type="project" value="InterPro"/>
</dbReference>
<keyword evidence="8" id="KW-0732">Signal</keyword>
<dbReference type="InterPro" id="IPR036866">
    <property type="entry name" value="RibonucZ/Hydroxyglut_hydro"/>
</dbReference>
<dbReference type="PANTHER" id="PTHR42951">
    <property type="entry name" value="METALLO-BETA-LACTAMASE DOMAIN-CONTAINING"/>
    <property type="match status" value="1"/>
</dbReference>
<dbReference type="InterPro" id="IPR050855">
    <property type="entry name" value="NDM-1-like"/>
</dbReference>
<dbReference type="SMART" id="SM00849">
    <property type="entry name" value="Lactamase_B"/>
    <property type="match status" value="1"/>
</dbReference>
<protein>
    <recommendedName>
        <fullName evidence="6">beta-lactamase</fullName>
        <ecNumber evidence="6">3.5.2.6</ecNumber>
    </recommendedName>
</protein>
<evidence type="ECO:0000259" key="13">
    <source>
        <dbReference type="SMART" id="SM00849"/>
    </source>
</evidence>
<feature type="domain" description="Metallo-beta-lactamase" evidence="13">
    <location>
        <begin position="1"/>
        <end position="166"/>
    </location>
</feature>
<accession>A0A1G9NLS3</accession>
<dbReference type="SUPFAM" id="SSF56281">
    <property type="entry name" value="Metallo-hydrolase/oxidoreductase"/>
    <property type="match status" value="1"/>
</dbReference>
<dbReference type="GO" id="GO:0008270">
    <property type="term" value="F:zinc ion binding"/>
    <property type="evidence" value="ECO:0007669"/>
    <property type="project" value="InterPro"/>
</dbReference>
<dbReference type="EMBL" id="FNGV01000003">
    <property type="protein sequence ID" value="SDL87548.1"/>
    <property type="molecule type" value="Genomic_DNA"/>
</dbReference>
<keyword evidence="12" id="KW-0046">Antibiotic resistance</keyword>
<dbReference type="PROSITE" id="PS00744">
    <property type="entry name" value="BETA_LACTAMASE_B_2"/>
    <property type="match status" value="1"/>
</dbReference>
<dbReference type="InterPro" id="IPR001279">
    <property type="entry name" value="Metallo-B-lactamas"/>
</dbReference>
<keyword evidence="7" id="KW-0479">Metal-binding</keyword>
<evidence type="ECO:0000256" key="11">
    <source>
        <dbReference type="ARBA" id="ARBA00022833"/>
    </source>
</evidence>
<evidence type="ECO:0000256" key="12">
    <source>
        <dbReference type="ARBA" id="ARBA00023251"/>
    </source>
</evidence>
<comment type="subunit">
    <text evidence="5">Monomer.</text>
</comment>
<evidence type="ECO:0000256" key="5">
    <source>
        <dbReference type="ARBA" id="ARBA00011245"/>
    </source>
</evidence>
<reference evidence="14 15" key="1">
    <citation type="submission" date="2016-10" db="EMBL/GenBank/DDBJ databases">
        <authorList>
            <person name="de Groot N.N."/>
        </authorList>
    </citation>
    <scope>NUCLEOTIDE SEQUENCE [LARGE SCALE GENOMIC DNA]</scope>
    <source>
        <strain evidence="14 15">DSM 19886</strain>
    </source>
</reference>
<dbReference type="PANTHER" id="PTHR42951:SF4">
    <property type="entry name" value="ACYL-COENZYME A THIOESTERASE MBLAC2"/>
    <property type="match status" value="1"/>
</dbReference>
<comment type="catalytic activity">
    <reaction evidence="1">
        <text>a beta-lactam + H2O = a substituted beta-amino acid</text>
        <dbReference type="Rhea" id="RHEA:20401"/>
        <dbReference type="ChEBI" id="CHEBI:15377"/>
        <dbReference type="ChEBI" id="CHEBI:35627"/>
        <dbReference type="ChEBI" id="CHEBI:140347"/>
        <dbReference type="EC" id="3.5.2.6"/>
    </reaction>
</comment>
<dbReference type="Proteomes" id="UP000199440">
    <property type="component" value="Unassembled WGS sequence"/>
</dbReference>
<dbReference type="AlphaFoldDB" id="A0A1G9NLS3"/>
<evidence type="ECO:0000256" key="9">
    <source>
        <dbReference type="ARBA" id="ARBA00022764"/>
    </source>
</evidence>
<evidence type="ECO:0000256" key="8">
    <source>
        <dbReference type="ARBA" id="ARBA00022729"/>
    </source>
</evidence>
<evidence type="ECO:0000256" key="7">
    <source>
        <dbReference type="ARBA" id="ARBA00022723"/>
    </source>
</evidence>
<dbReference type="GO" id="GO:0008800">
    <property type="term" value="F:beta-lactamase activity"/>
    <property type="evidence" value="ECO:0007669"/>
    <property type="project" value="UniProtKB-EC"/>
</dbReference>
<evidence type="ECO:0000256" key="3">
    <source>
        <dbReference type="ARBA" id="ARBA00004418"/>
    </source>
</evidence>
<evidence type="ECO:0000256" key="2">
    <source>
        <dbReference type="ARBA" id="ARBA00001947"/>
    </source>
</evidence>
<dbReference type="InterPro" id="IPR058199">
    <property type="entry name" value="BlaB//VIM/IMP-1"/>
</dbReference>
<name>A0A1G9NLS3_9FLAO</name>
<evidence type="ECO:0000256" key="6">
    <source>
        <dbReference type="ARBA" id="ARBA00012865"/>
    </source>
</evidence>
<dbReference type="NCBIfam" id="NF033088">
    <property type="entry name" value="bla_subclass_B1"/>
    <property type="match status" value="1"/>
</dbReference>
<dbReference type="InterPro" id="IPR001018">
    <property type="entry name" value="Beta-lactamase_class-B_CS"/>
</dbReference>
<comment type="cofactor">
    <cofactor evidence="2">
        <name>Zn(2+)</name>
        <dbReference type="ChEBI" id="CHEBI:29105"/>
    </cofactor>
</comment>
<comment type="similarity">
    <text evidence="4">Belongs to the metallo-beta-lactamase superfamily. Class-B beta-lactamase family.</text>
</comment>
<dbReference type="Gene3D" id="3.60.15.10">
    <property type="entry name" value="Ribonuclease Z/Hydroxyacylglutathione hydrolase-like"/>
    <property type="match status" value="1"/>
</dbReference>